<dbReference type="GO" id="GO:0009435">
    <property type="term" value="P:NAD+ biosynthetic process"/>
    <property type="evidence" value="ECO:0007669"/>
    <property type="project" value="UniProtKB-UniRule"/>
</dbReference>
<dbReference type="PANTHER" id="PTHR39321:SF3">
    <property type="entry name" value="PHOSPHOPANTETHEINE ADENYLYLTRANSFERASE"/>
    <property type="match status" value="1"/>
</dbReference>
<evidence type="ECO:0000256" key="3">
    <source>
        <dbReference type="ARBA" id="ARBA00022642"/>
    </source>
</evidence>
<dbReference type="EC" id="2.7.7.18" evidence="10"/>
<dbReference type="GO" id="GO:0004515">
    <property type="term" value="F:nicotinate-nucleotide adenylyltransferase activity"/>
    <property type="evidence" value="ECO:0007669"/>
    <property type="project" value="UniProtKB-UniRule"/>
</dbReference>
<keyword evidence="4 10" id="KW-0808">Transferase</keyword>
<feature type="domain" description="Cytidyltransferase-like" evidence="11">
    <location>
        <begin position="6"/>
        <end position="163"/>
    </location>
</feature>
<evidence type="ECO:0000256" key="2">
    <source>
        <dbReference type="ARBA" id="ARBA00005019"/>
    </source>
</evidence>
<comment type="caution">
    <text evidence="12">The sequence shown here is derived from an EMBL/GenBank/DDBJ whole genome shotgun (WGS) entry which is preliminary data.</text>
</comment>
<comment type="similarity">
    <text evidence="10">Belongs to the NadD family.</text>
</comment>
<dbReference type="HAMAP" id="MF_00244">
    <property type="entry name" value="NaMN_adenylyltr"/>
    <property type="match status" value="1"/>
</dbReference>
<dbReference type="GO" id="GO:0005524">
    <property type="term" value="F:ATP binding"/>
    <property type="evidence" value="ECO:0007669"/>
    <property type="project" value="UniProtKB-KW"/>
</dbReference>
<evidence type="ECO:0000256" key="7">
    <source>
        <dbReference type="ARBA" id="ARBA00022840"/>
    </source>
</evidence>
<dbReference type="STRING" id="1618446.UV61_C0007G0006"/>
<gene>
    <name evidence="10" type="primary">nadD</name>
    <name evidence="12" type="ORF">UV61_C0007G0006</name>
</gene>
<keyword evidence="3 10" id="KW-0662">Pyridine nucleotide biosynthesis</keyword>
<organism evidence="12 13">
    <name type="scientific">Candidatus Gottesmanbacteria bacterium GW2011_GWB1_43_11</name>
    <dbReference type="NCBI Taxonomy" id="1618446"/>
    <lineage>
        <taxon>Bacteria</taxon>
        <taxon>Candidatus Gottesmaniibacteriota</taxon>
    </lineage>
</organism>
<keyword evidence="8 10" id="KW-0520">NAD</keyword>
<reference evidence="12 13" key="1">
    <citation type="journal article" date="2015" name="Nature">
        <title>rRNA introns, odd ribosomes, and small enigmatic genomes across a large radiation of phyla.</title>
        <authorList>
            <person name="Brown C.T."/>
            <person name="Hug L.A."/>
            <person name="Thomas B.C."/>
            <person name="Sharon I."/>
            <person name="Castelle C.J."/>
            <person name="Singh A."/>
            <person name="Wilkins M.J."/>
            <person name="Williams K.H."/>
            <person name="Banfield J.F."/>
        </authorList>
    </citation>
    <scope>NUCLEOTIDE SEQUENCE [LARGE SCALE GENOMIC DNA]</scope>
</reference>
<evidence type="ECO:0000256" key="6">
    <source>
        <dbReference type="ARBA" id="ARBA00022741"/>
    </source>
</evidence>
<evidence type="ECO:0000256" key="8">
    <source>
        <dbReference type="ARBA" id="ARBA00023027"/>
    </source>
</evidence>
<keyword evidence="5 10" id="KW-0548">Nucleotidyltransferase</keyword>
<comment type="catalytic activity">
    <reaction evidence="9 10">
        <text>nicotinate beta-D-ribonucleotide + ATP + H(+) = deamido-NAD(+) + diphosphate</text>
        <dbReference type="Rhea" id="RHEA:22860"/>
        <dbReference type="ChEBI" id="CHEBI:15378"/>
        <dbReference type="ChEBI" id="CHEBI:30616"/>
        <dbReference type="ChEBI" id="CHEBI:33019"/>
        <dbReference type="ChEBI" id="CHEBI:57502"/>
        <dbReference type="ChEBI" id="CHEBI:58437"/>
        <dbReference type="EC" id="2.7.7.18"/>
    </reaction>
</comment>
<evidence type="ECO:0000256" key="1">
    <source>
        <dbReference type="ARBA" id="ARBA00002324"/>
    </source>
</evidence>
<dbReference type="Gene3D" id="3.40.50.620">
    <property type="entry name" value="HUPs"/>
    <property type="match status" value="1"/>
</dbReference>
<evidence type="ECO:0000256" key="5">
    <source>
        <dbReference type="ARBA" id="ARBA00022695"/>
    </source>
</evidence>
<dbReference type="InterPro" id="IPR014729">
    <property type="entry name" value="Rossmann-like_a/b/a_fold"/>
</dbReference>
<dbReference type="EMBL" id="LCFD01000007">
    <property type="protein sequence ID" value="KKS86748.1"/>
    <property type="molecule type" value="Genomic_DNA"/>
</dbReference>
<name>A0A0G1FIT6_9BACT</name>
<dbReference type="NCBIfam" id="TIGR00482">
    <property type="entry name" value="nicotinate (nicotinamide) nucleotide adenylyltransferase"/>
    <property type="match status" value="1"/>
</dbReference>
<evidence type="ECO:0000256" key="9">
    <source>
        <dbReference type="ARBA" id="ARBA00048721"/>
    </source>
</evidence>
<sequence>MHIGILGAAFNPPHLGHLIMAQQAVDFARLDEVWFMPTFRHTFVKHTETPEHRIAMCRLLTRGHSRFKVSTLEIDQRLDGNTINLVPLLKQKYPDDNFTFIIGSDNLPTFHKWGNWRELLKQLPFLVVPRAGYADAPLYENMRVLEHPLLVVTNISSTGIRERIKTGLPIDTLVTPEVKEYIETHKLYK</sequence>
<comment type="pathway">
    <text evidence="2 10">Cofactor biosynthesis; NAD(+) biosynthesis; deamido-NAD(+) from nicotinate D-ribonucleotide: step 1/1.</text>
</comment>
<dbReference type="Pfam" id="PF01467">
    <property type="entry name" value="CTP_transf_like"/>
    <property type="match status" value="1"/>
</dbReference>
<proteinExistence type="inferred from homology"/>
<evidence type="ECO:0000313" key="12">
    <source>
        <dbReference type="EMBL" id="KKS86748.1"/>
    </source>
</evidence>
<dbReference type="SUPFAM" id="SSF52374">
    <property type="entry name" value="Nucleotidylyl transferase"/>
    <property type="match status" value="1"/>
</dbReference>
<dbReference type="AlphaFoldDB" id="A0A0G1FIT6"/>
<dbReference type="CDD" id="cd02165">
    <property type="entry name" value="NMNAT"/>
    <property type="match status" value="1"/>
</dbReference>
<dbReference type="UniPathway" id="UPA00253">
    <property type="reaction ID" value="UER00332"/>
</dbReference>
<evidence type="ECO:0000259" key="11">
    <source>
        <dbReference type="Pfam" id="PF01467"/>
    </source>
</evidence>
<keyword evidence="7 10" id="KW-0067">ATP-binding</keyword>
<protein>
    <recommendedName>
        <fullName evidence="10">Probable nicotinate-nucleotide adenylyltransferase</fullName>
        <ecNumber evidence="10">2.7.7.18</ecNumber>
    </recommendedName>
    <alternativeName>
        <fullName evidence="10">Deamido-NAD(+) diphosphorylase</fullName>
    </alternativeName>
    <alternativeName>
        <fullName evidence="10">Deamido-NAD(+) pyrophosphorylase</fullName>
    </alternativeName>
    <alternativeName>
        <fullName evidence="10">Nicotinate mononucleotide adenylyltransferase</fullName>
        <shortName evidence="10">NaMN adenylyltransferase</shortName>
    </alternativeName>
</protein>
<accession>A0A0G1FIT6</accession>
<evidence type="ECO:0000256" key="10">
    <source>
        <dbReference type="HAMAP-Rule" id="MF_00244"/>
    </source>
</evidence>
<dbReference type="PANTHER" id="PTHR39321">
    <property type="entry name" value="NICOTINATE-NUCLEOTIDE ADENYLYLTRANSFERASE-RELATED"/>
    <property type="match status" value="1"/>
</dbReference>
<evidence type="ECO:0000256" key="4">
    <source>
        <dbReference type="ARBA" id="ARBA00022679"/>
    </source>
</evidence>
<dbReference type="InterPro" id="IPR005248">
    <property type="entry name" value="NadD/NMNAT"/>
</dbReference>
<dbReference type="Proteomes" id="UP000034050">
    <property type="component" value="Unassembled WGS sequence"/>
</dbReference>
<dbReference type="PATRIC" id="fig|1618446.3.peg.839"/>
<evidence type="ECO:0000313" key="13">
    <source>
        <dbReference type="Proteomes" id="UP000034050"/>
    </source>
</evidence>
<keyword evidence="6 10" id="KW-0547">Nucleotide-binding</keyword>
<dbReference type="InterPro" id="IPR004821">
    <property type="entry name" value="Cyt_trans-like"/>
</dbReference>
<comment type="function">
    <text evidence="1 10">Catalyzes the reversible adenylation of nicotinate mononucleotide (NaMN) to nicotinic acid adenine dinucleotide (NaAD).</text>
</comment>